<gene>
    <name evidence="2" type="ORF">B0A48_13178</name>
</gene>
<accession>A0A1V8SNS8</accession>
<sequence length="159" mass="17639">MKIKSNTRKMITDQADIEHARLEAHEEELERENAESRAQRSAIAGDSTERLADVGAGLQKLIEAMRDKGSLSGDAEIDANREEIERVATYLLRGVDAMRALAADARKLAEGYYSDDSDKRHQFIDSNTCLFTLSDKLDEALGPCTKHDIVEGEGKSVEE</sequence>
<dbReference type="AlphaFoldDB" id="A0A1V8SNS8"/>
<feature type="region of interest" description="Disordered" evidence="1">
    <location>
        <begin position="1"/>
        <end position="46"/>
    </location>
</feature>
<comment type="caution">
    <text evidence="2">The sequence shown here is derived from an EMBL/GenBank/DDBJ whole genome shotgun (WGS) entry which is preliminary data.</text>
</comment>
<organism evidence="2 3">
    <name type="scientific">Cryoendolithus antarcticus</name>
    <dbReference type="NCBI Taxonomy" id="1507870"/>
    <lineage>
        <taxon>Eukaryota</taxon>
        <taxon>Fungi</taxon>
        <taxon>Dikarya</taxon>
        <taxon>Ascomycota</taxon>
        <taxon>Pezizomycotina</taxon>
        <taxon>Dothideomycetes</taxon>
        <taxon>Dothideomycetidae</taxon>
        <taxon>Cladosporiales</taxon>
        <taxon>Cladosporiaceae</taxon>
        <taxon>Cryoendolithus</taxon>
    </lineage>
</organism>
<name>A0A1V8SNS8_9PEZI</name>
<dbReference type="Proteomes" id="UP000192596">
    <property type="component" value="Unassembled WGS sequence"/>
</dbReference>
<keyword evidence="3" id="KW-1185">Reference proteome</keyword>
<dbReference type="InParanoid" id="A0A1V8SNS8"/>
<evidence type="ECO:0000256" key="1">
    <source>
        <dbReference type="SAM" id="MobiDB-lite"/>
    </source>
</evidence>
<proteinExistence type="predicted"/>
<evidence type="ECO:0000313" key="2">
    <source>
        <dbReference type="EMBL" id="OQO00688.1"/>
    </source>
</evidence>
<evidence type="ECO:0000313" key="3">
    <source>
        <dbReference type="Proteomes" id="UP000192596"/>
    </source>
</evidence>
<dbReference type="EMBL" id="NAJO01000034">
    <property type="protein sequence ID" value="OQO00688.1"/>
    <property type="molecule type" value="Genomic_DNA"/>
</dbReference>
<reference evidence="3" key="1">
    <citation type="submission" date="2017-03" db="EMBL/GenBank/DDBJ databases">
        <title>Genomes of endolithic fungi from Antarctica.</title>
        <authorList>
            <person name="Coleine C."/>
            <person name="Masonjones S."/>
            <person name="Stajich J.E."/>
        </authorList>
    </citation>
    <scope>NUCLEOTIDE SEQUENCE [LARGE SCALE GENOMIC DNA]</scope>
    <source>
        <strain evidence="3">CCFEE 5527</strain>
    </source>
</reference>
<protein>
    <submittedName>
        <fullName evidence="2">Uncharacterized protein</fullName>
    </submittedName>
</protein>